<dbReference type="Proteomes" id="UP000187203">
    <property type="component" value="Unassembled WGS sequence"/>
</dbReference>
<sequence>MKDSAGNRAAVNAAALEVRRSPVSAQNTFANSPRRPESKSGFNFVESSPQLPRSSFYRTGISLPDLEF</sequence>
<evidence type="ECO:0000313" key="2">
    <source>
        <dbReference type="EMBL" id="OMO94951.1"/>
    </source>
</evidence>
<gene>
    <name evidence="2" type="ORF">COLO4_16133</name>
</gene>
<reference evidence="3" key="1">
    <citation type="submission" date="2013-09" db="EMBL/GenBank/DDBJ databases">
        <title>Corchorus olitorius genome sequencing.</title>
        <authorList>
            <person name="Alam M."/>
            <person name="Haque M.S."/>
            <person name="Islam M.S."/>
            <person name="Emdad E.M."/>
            <person name="Islam M.M."/>
            <person name="Ahmed B."/>
            <person name="Halim A."/>
            <person name="Hossen Q.M.M."/>
            <person name="Hossain M.Z."/>
            <person name="Ahmed R."/>
            <person name="Khan M.M."/>
            <person name="Islam R."/>
            <person name="Rashid M.M."/>
            <person name="Khan S.A."/>
            <person name="Rahman M.S."/>
            <person name="Alam M."/>
            <person name="Yahiya A.S."/>
            <person name="Khan M.S."/>
            <person name="Azam M.S."/>
            <person name="Haque T."/>
            <person name="Lashkar M.Z.H."/>
            <person name="Akhand A.I."/>
            <person name="Morshed G."/>
            <person name="Roy S."/>
            <person name="Uddin K.S."/>
            <person name="Rabeya T."/>
            <person name="Hossain A.S."/>
            <person name="Chowdhury A."/>
            <person name="Snigdha A.R."/>
            <person name="Mortoza M.S."/>
            <person name="Matin S.A."/>
            <person name="Hoque S.M.E."/>
            <person name="Islam M.K."/>
            <person name="Roy D.K."/>
            <person name="Haider R."/>
            <person name="Moosa M.M."/>
            <person name="Elias S.M."/>
            <person name="Hasan A.M."/>
            <person name="Jahan S."/>
            <person name="Shafiuddin M."/>
            <person name="Mahmood N."/>
            <person name="Shommy N.S."/>
        </authorList>
    </citation>
    <scope>NUCLEOTIDE SEQUENCE [LARGE SCALE GENOMIC DNA]</scope>
    <source>
        <strain evidence="3">cv. O-4</strain>
    </source>
</reference>
<dbReference type="AlphaFoldDB" id="A0A1R3JJC2"/>
<organism evidence="2 3">
    <name type="scientific">Corchorus olitorius</name>
    <dbReference type="NCBI Taxonomy" id="93759"/>
    <lineage>
        <taxon>Eukaryota</taxon>
        <taxon>Viridiplantae</taxon>
        <taxon>Streptophyta</taxon>
        <taxon>Embryophyta</taxon>
        <taxon>Tracheophyta</taxon>
        <taxon>Spermatophyta</taxon>
        <taxon>Magnoliopsida</taxon>
        <taxon>eudicotyledons</taxon>
        <taxon>Gunneridae</taxon>
        <taxon>Pentapetalae</taxon>
        <taxon>rosids</taxon>
        <taxon>malvids</taxon>
        <taxon>Malvales</taxon>
        <taxon>Malvaceae</taxon>
        <taxon>Grewioideae</taxon>
        <taxon>Apeibeae</taxon>
        <taxon>Corchorus</taxon>
    </lineage>
</organism>
<accession>A0A1R3JJC2</accession>
<evidence type="ECO:0000313" key="3">
    <source>
        <dbReference type="Proteomes" id="UP000187203"/>
    </source>
</evidence>
<comment type="caution">
    <text evidence="2">The sequence shown here is derived from an EMBL/GenBank/DDBJ whole genome shotgun (WGS) entry which is preliminary data.</text>
</comment>
<protein>
    <submittedName>
        <fullName evidence="2">Uncharacterized protein</fullName>
    </submittedName>
</protein>
<dbReference type="EMBL" id="AWUE01015927">
    <property type="protein sequence ID" value="OMO94951.1"/>
    <property type="molecule type" value="Genomic_DNA"/>
</dbReference>
<feature type="region of interest" description="Disordered" evidence="1">
    <location>
        <begin position="21"/>
        <end position="47"/>
    </location>
</feature>
<name>A0A1R3JJC2_9ROSI</name>
<evidence type="ECO:0000256" key="1">
    <source>
        <dbReference type="SAM" id="MobiDB-lite"/>
    </source>
</evidence>
<keyword evidence="3" id="KW-1185">Reference proteome</keyword>
<proteinExistence type="predicted"/>